<dbReference type="InterPro" id="IPR002146">
    <property type="entry name" value="ATP_synth_b/b'su_bac/chlpt"/>
</dbReference>
<comment type="similarity">
    <text evidence="1 12 13">Belongs to the ATPase B chain family.</text>
</comment>
<keyword evidence="8 12" id="KW-0472">Membrane</keyword>
<keyword evidence="12" id="KW-1003">Cell membrane</keyword>
<evidence type="ECO:0000256" key="10">
    <source>
        <dbReference type="ARBA" id="ARBA00025198"/>
    </source>
</evidence>
<dbReference type="SUPFAM" id="SSF81573">
    <property type="entry name" value="F1F0 ATP synthase subunit B, membrane domain"/>
    <property type="match status" value="1"/>
</dbReference>
<evidence type="ECO:0000313" key="15">
    <source>
        <dbReference type="Proteomes" id="UP000177418"/>
    </source>
</evidence>
<dbReference type="Proteomes" id="UP000177418">
    <property type="component" value="Unassembled WGS sequence"/>
</dbReference>
<evidence type="ECO:0000256" key="4">
    <source>
        <dbReference type="ARBA" id="ARBA00022692"/>
    </source>
</evidence>
<keyword evidence="5 12" id="KW-0375">Hydrogen ion transport</keyword>
<feature type="transmembrane region" description="Helical" evidence="12">
    <location>
        <begin position="6"/>
        <end position="25"/>
    </location>
</feature>
<evidence type="ECO:0000256" key="9">
    <source>
        <dbReference type="ARBA" id="ARBA00023310"/>
    </source>
</evidence>
<evidence type="ECO:0000256" key="13">
    <source>
        <dbReference type="RuleBase" id="RU003848"/>
    </source>
</evidence>
<evidence type="ECO:0000313" key="14">
    <source>
        <dbReference type="EMBL" id="OGK54547.1"/>
    </source>
</evidence>
<keyword evidence="9 12" id="KW-0066">ATP synthesis</keyword>
<evidence type="ECO:0000256" key="7">
    <source>
        <dbReference type="ARBA" id="ARBA00023065"/>
    </source>
</evidence>
<organism evidence="14 15">
    <name type="scientific">Candidatus Roizmanbacteria bacterium RIFCSPLOWO2_02_FULL_36_11</name>
    <dbReference type="NCBI Taxonomy" id="1802071"/>
    <lineage>
        <taxon>Bacteria</taxon>
        <taxon>Candidatus Roizmaniibacteriota</taxon>
    </lineage>
</organism>
<dbReference type="GO" id="GO:0046961">
    <property type="term" value="F:proton-transporting ATPase activity, rotational mechanism"/>
    <property type="evidence" value="ECO:0007669"/>
    <property type="project" value="TreeGrafter"/>
</dbReference>
<comment type="subcellular location">
    <subcellularLocation>
        <location evidence="12">Cell membrane</location>
        <topology evidence="12">Single-pass membrane protein</topology>
    </subcellularLocation>
    <subcellularLocation>
        <location evidence="11">Endomembrane system</location>
        <topology evidence="11">Single-pass membrane protein</topology>
    </subcellularLocation>
</comment>
<name>A0A1F7JFZ9_9BACT</name>
<dbReference type="HAMAP" id="MF_01398">
    <property type="entry name" value="ATP_synth_b_bprime"/>
    <property type="match status" value="1"/>
</dbReference>
<keyword evidence="3 12" id="KW-0138">CF(0)</keyword>
<dbReference type="PANTHER" id="PTHR33445:SF1">
    <property type="entry name" value="ATP SYNTHASE SUBUNIT B"/>
    <property type="match status" value="1"/>
</dbReference>
<comment type="function">
    <text evidence="12">Component of the F(0) channel, it forms part of the peripheral stalk, linking F(1) to F(0).</text>
</comment>
<comment type="subunit">
    <text evidence="12">F-type ATPases have 2 components, F(1) - the catalytic core - and F(0) - the membrane proton channel. F(1) has five subunits: alpha(3), beta(3), gamma(1), delta(1), epsilon(1). F(0) has three main subunits: a(1), b(2) and c(10-14). The alpha and beta chains form an alternating ring which encloses part of the gamma chain. F(1) is attached to F(0) by a central stalk formed by the gamma and epsilon chains, while a peripheral stalk is formed by the delta and b chains.</text>
</comment>
<keyword evidence="4 12" id="KW-0812">Transmembrane</keyword>
<keyword evidence="2 12" id="KW-0813">Transport</keyword>
<evidence type="ECO:0000256" key="12">
    <source>
        <dbReference type="HAMAP-Rule" id="MF_01398"/>
    </source>
</evidence>
<reference evidence="14 15" key="1">
    <citation type="journal article" date="2016" name="Nat. Commun.">
        <title>Thousands of microbial genomes shed light on interconnected biogeochemical processes in an aquifer system.</title>
        <authorList>
            <person name="Anantharaman K."/>
            <person name="Brown C.T."/>
            <person name="Hug L.A."/>
            <person name="Sharon I."/>
            <person name="Castelle C.J."/>
            <person name="Probst A.J."/>
            <person name="Thomas B.C."/>
            <person name="Singh A."/>
            <person name="Wilkins M.J."/>
            <person name="Karaoz U."/>
            <person name="Brodie E.L."/>
            <person name="Williams K.H."/>
            <person name="Hubbard S.S."/>
            <person name="Banfield J.F."/>
        </authorList>
    </citation>
    <scope>NUCLEOTIDE SEQUENCE [LARGE SCALE GENOMIC DNA]</scope>
</reference>
<sequence>MEALGIDIKLLIAQIVNFTLFFFLFKRFMAKPFFSYLDKLQKNNQEKEKILGDVKKIEEQAKKNKSDSLKLAREEANKIVSEAKKNAIYQHEEIIKKAHQEAEDIRLKASKQLNDEKNILYSEVKEKLIDTSTLIVKQALRGYLDESQQKELMAKILESDKVYEN</sequence>
<dbReference type="InterPro" id="IPR028987">
    <property type="entry name" value="ATP_synth_B-like_membr_sf"/>
</dbReference>
<dbReference type="GO" id="GO:0005886">
    <property type="term" value="C:plasma membrane"/>
    <property type="evidence" value="ECO:0007669"/>
    <property type="project" value="UniProtKB-SubCell"/>
</dbReference>
<evidence type="ECO:0000256" key="1">
    <source>
        <dbReference type="ARBA" id="ARBA00005513"/>
    </source>
</evidence>
<protein>
    <recommendedName>
        <fullName evidence="12">ATP synthase subunit b</fullName>
    </recommendedName>
    <alternativeName>
        <fullName evidence="12">ATP synthase F(0) sector subunit b</fullName>
    </alternativeName>
    <alternativeName>
        <fullName evidence="12">ATPase subunit I</fullName>
    </alternativeName>
    <alternativeName>
        <fullName evidence="12">F-type ATPase subunit b</fullName>
        <shortName evidence="12">F-ATPase subunit b</shortName>
    </alternativeName>
</protein>
<comment type="function">
    <text evidence="10 12">F(1)F(0) ATP synthase produces ATP from ADP in the presence of a proton or sodium gradient. F-type ATPases consist of two structural domains, F(1) containing the extramembraneous catalytic core and F(0) containing the membrane proton channel, linked together by a central stalk and a peripheral stalk. During catalysis, ATP synthesis in the catalytic domain of F(1) is coupled via a rotary mechanism of the central stalk subunits to proton translocation.</text>
</comment>
<dbReference type="CDD" id="cd06503">
    <property type="entry name" value="ATP-synt_Fo_b"/>
    <property type="match status" value="1"/>
</dbReference>
<dbReference type="PANTHER" id="PTHR33445">
    <property type="entry name" value="ATP SYNTHASE SUBUNIT B', CHLOROPLASTIC"/>
    <property type="match status" value="1"/>
</dbReference>
<evidence type="ECO:0000256" key="2">
    <source>
        <dbReference type="ARBA" id="ARBA00022448"/>
    </source>
</evidence>
<proteinExistence type="inferred from homology"/>
<evidence type="ECO:0000256" key="5">
    <source>
        <dbReference type="ARBA" id="ARBA00022781"/>
    </source>
</evidence>
<dbReference type="GO" id="GO:0012505">
    <property type="term" value="C:endomembrane system"/>
    <property type="evidence" value="ECO:0007669"/>
    <property type="project" value="UniProtKB-SubCell"/>
</dbReference>
<dbReference type="InterPro" id="IPR050059">
    <property type="entry name" value="ATP_synthase_B_chain"/>
</dbReference>
<dbReference type="GO" id="GO:0046933">
    <property type="term" value="F:proton-transporting ATP synthase activity, rotational mechanism"/>
    <property type="evidence" value="ECO:0007669"/>
    <property type="project" value="UniProtKB-UniRule"/>
</dbReference>
<comment type="caution">
    <text evidence="14">The sequence shown here is derived from an EMBL/GenBank/DDBJ whole genome shotgun (WGS) entry which is preliminary data.</text>
</comment>
<dbReference type="AlphaFoldDB" id="A0A1F7JFZ9"/>
<keyword evidence="6 12" id="KW-1133">Transmembrane helix</keyword>
<keyword evidence="7 12" id="KW-0406">Ion transport</keyword>
<accession>A0A1F7JFZ9</accession>
<dbReference type="Pfam" id="PF00430">
    <property type="entry name" value="ATP-synt_B"/>
    <property type="match status" value="1"/>
</dbReference>
<evidence type="ECO:0000256" key="11">
    <source>
        <dbReference type="ARBA" id="ARBA00037847"/>
    </source>
</evidence>
<dbReference type="GO" id="GO:0045259">
    <property type="term" value="C:proton-transporting ATP synthase complex"/>
    <property type="evidence" value="ECO:0007669"/>
    <property type="project" value="UniProtKB-KW"/>
</dbReference>
<evidence type="ECO:0000256" key="3">
    <source>
        <dbReference type="ARBA" id="ARBA00022547"/>
    </source>
</evidence>
<dbReference type="EMBL" id="MGAV01000014">
    <property type="protein sequence ID" value="OGK54547.1"/>
    <property type="molecule type" value="Genomic_DNA"/>
</dbReference>
<gene>
    <name evidence="12" type="primary">atpF</name>
    <name evidence="14" type="ORF">A3H78_01510</name>
</gene>
<evidence type="ECO:0000256" key="8">
    <source>
        <dbReference type="ARBA" id="ARBA00023136"/>
    </source>
</evidence>
<evidence type="ECO:0000256" key="6">
    <source>
        <dbReference type="ARBA" id="ARBA00022989"/>
    </source>
</evidence>